<gene>
    <name evidence="2" type="ORF">CF394_12675</name>
</gene>
<dbReference type="RefSeq" id="WP_094944088.1">
    <property type="nucleotide sequence ID" value="NZ_NOKQ01000276.1"/>
</dbReference>
<keyword evidence="1" id="KW-1133">Transmembrane helix</keyword>
<protein>
    <recommendedName>
        <fullName evidence="4">YtpI-like protein</fullName>
    </recommendedName>
</protein>
<keyword evidence="1" id="KW-0812">Transmembrane</keyword>
<sequence length="103" mass="12101">MNSILAIGIIISIVWYFYFKTKQFRTDLPIRKKWYSAKSGICLGVFVFLFGLNYLFLFPDTITYIISAIFLLLGGYMAVYNYKASKHYGKFVQEEWDLNQVPE</sequence>
<accession>A0A264W0W3</accession>
<evidence type="ECO:0000313" key="2">
    <source>
        <dbReference type="EMBL" id="OZS77222.1"/>
    </source>
</evidence>
<dbReference type="Pfam" id="PF14007">
    <property type="entry name" value="YtpI"/>
    <property type="match status" value="1"/>
</dbReference>
<evidence type="ECO:0000256" key="1">
    <source>
        <dbReference type="SAM" id="Phobius"/>
    </source>
</evidence>
<keyword evidence="1" id="KW-0472">Membrane</keyword>
<evidence type="ECO:0008006" key="4">
    <source>
        <dbReference type="Google" id="ProtNLM"/>
    </source>
</evidence>
<dbReference type="InterPro" id="IPR025618">
    <property type="entry name" value="YtpI"/>
</dbReference>
<dbReference type="Proteomes" id="UP000217065">
    <property type="component" value="Unassembled WGS sequence"/>
</dbReference>
<organism evidence="2 3">
    <name type="scientific">Tetzosporium hominis</name>
    <dbReference type="NCBI Taxonomy" id="2020506"/>
    <lineage>
        <taxon>Bacteria</taxon>
        <taxon>Bacillati</taxon>
        <taxon>Bacillota</taxon>
        <taxon>Bacilli</taxon>
        <taxon>Bacillales</taxon>
        <taxon>Caryophanaceae</taxon>
        <taxon>Tetzosporium</taxon>
    </lineage>
</organism>
<comment type="caution">
    <text evidence="2">The sequence shown here is derived from an EMBL/GenBank/DDBJ whole genome shotgun (WGS) entry which is preliminary data.</text>
</comment>
<dbReference type="EMBL" id="NOKQ01000276">
    <property type="protein sequence ID" value="OZS77222.1"/>
    <property type="molecule type" value="Genomic_DNA"/>
</dbReference>
<feature type="transmembrane region" description="Helical" evidence="1">
    <location>
        <begin position="62"/>
        <end position="82"/>
    </location>
</feature>
<keyword evidence="3" id="KW-1185">Reference proteome</keyword>
<name>A0A264W0W3_9BACL</name>
<feature type="transmembrane region" description="Helical" evidence="1">
    <location>
        <begin position="34"/>
        <end position="56"/>
    </location>
</feature>
<feature type="transmembrane region" description="Helical" evidence="1">
    <location>
        <begin position="6"/>
        <end position="22"/>
    </location>
</feature>
<reference evidence="2 3" key="1">
    <citation type="submission" date="2017-07" db="EMBL/GenBank/DDBJ databases">
        <title>Tetzosporium hominis gen.nov. sp.nov.</title>
        <authorList>
            <person name="Tetz G."/>
            <person name="Tetz V."/>
        </authorList>
    </citation>
    <scope>NUCLEOTIDE SEQUENCE [LARGE SCALE GENOMIC DNA]</scope>
    <source>
        <strain evidence="2 3">VT-49</strain>
    </source>
</reference>
<dbReference type="OrthoDB" id="2453019at2"/>
<proteinExistence type="predicted"/>
<evidence type="ECO:0000313" key="3">
    <source>
        <dbReference type="Proteomes" id="UP000217065"/>
    </source>
</evidence>
<dbReference type="AlphaFoldDB" id="A0A264W0W3"/>